<gene>
    <name evidence="2" type="ORF">QCA50_013328</name>
</gene>
<feature type="region of interest" description="Disordered" evidence="1">
    <location>
        <begin position="13"/>
        <end position="36"/>
    </location>
</feature>
<feature type="compositionally biased region" description="Basic and acidic residues" evidence="1">
    <location>
        <begin position="206"/>
        <end position="216"/>
    </location>
</feature>
<dbReference type="Proteomes" id="UP001385951">
    <property type="component" value="Unassembled WGS sequence"/>
</dbReference>
<comment type="caution">
    <text evidence="2">The sequence shown here is derived from an EMBL/GenBank/DDBJ whole genome shotgun (WGS) entry which is preliminary data.</text>
</comment>
<dbReference type="AlphaFoldDB" id="A0AAW0FWM3"/>
<feature type="region of interest" description="Disordered" evidence="1">
    <location>
        <begin position="189"/>
        <end position="221"/>
    </location>
</feature>
<accession>A0AAW0FWM3</accession>
<sequence length="617" mass="72460">MITVTSSLHYNSVMAPSTERVPPTSQPSTGQEAPNSNVIIKAFKKESKRTKQFNTFLRELQHDFHQAEQAQKQFGVLRIQKFKLAQSERCELFTKNEKNRIRQFEEADTERQHTFRSSEDRHMAIFEDSEATRKKEFHESLEKHDKEVESVITHLKTIFLMGRQLREELIRRSFGVILQDSGTGHFADSTSLGADNVSPMSSIPDSDTHSDDRDTYDGPSTYAEFQDSYDELYEAPDTTTEKDDYRLLSSSSLGAGASMTWKQIDSLFEDRRAQRKTAFERRLSDNEASFQTAEQKRDQAIETLESQFDQQRYRFEKHFESSRKSFENRFQTKESYRDQVETSRDALFQHKMVSFRVMSEQRLFKRIKVLEDAEDHHIMALQDLATERIRSTESILAPILFLQSRAQHRVGENRSSFTPNILISFLQRDSLPIPNSIPDTPECLDSTTSQIDVHLAAYDDLFDQDQNDMRKQEEKRLEKRQQIFAMNETRRQDDFRDQQMDRIRRSDEREANHSLVFANDQRQREKIFLGGQALRRKMFLEKEEERTVEFNTFLRQWEFPSKDDQNHLLSDAFDGEIKRVQSFDQWVRDIIFPRKPVAFTLTCTGPGDGGFGWWIQQ</sequence>
<name>A0AAW0FWM3_9APHY</name>
<evidence type="ECO:0000313" key="2">
    <source>
        <dbReference type="EMBL" id="KAK7683494.1"/>
    </source>
</evidence>
<reference evidence="2 3" key="1">
    <citation type="submission" date="2022-09" db="EMBL/GenBank/DDBJ databases">
        <authorList>
            <person name="Palmer J.M."/>
        </authorList>
    </citation>
    <scope>NUCLEOTIDE SEQUENCE [LARGE SCALE GENOMIC DNA]</scope>
    <source>
        <strain evidence="2 3">DSM 7382</strain>
    </source>
</reference>
<organism evidence="2 3">
    <name type="scientific">Cerrena zonata</name>
    <dbReference type="NCBI Taxonomy" id="2478898"/>
    <lineage>
        <taxon>Eukaryota</taxon>
        <taxon>Fungi</taxon>
        <taxon>Dikarya</taxon>
        <taxon>Basidiomycota</taxon>
        <taxon>Agaricomycotina</taxon>
        <taxon>Agaricomycetes</taxon>
        <taxon>Polyporales</taxon>
        <taxon>Cerrenaceae</taxon>
        <taxon>Cerrena</taxon>
    </lineage>
</organism>
<dbReference type="EMBL" id="JASBNA010000030">
    <property type="protein sequence ID" value="KAK7683494.1"/>
    <property type="molecule type" value="Genomic_DNA"/>
</dbReference>
<feature type="compositionally biased region" description="Polar residues" evidence="1">
    <location>
        <begin position="26"/>
        <end position="36"/>
    </location>
</feature>
<feature type="compositionally biased region" description="Polar residues" evidence="1">
    <location>
        <begin position="189"/>
        <end position="205"/>
    </location>
</feature>
<protein>
    <submittedName>
        <fullName evidence="2">Uncharacterized protein</fullName>
    </submittedName>
</protein>
<evidence type="ECO:0000313" key="3">
    <source>
        <dbReference type="Proteomes" id="UP001385951"/>
    </source>
</evidence>
<evidence type="ECO:0000256" key="1">
    <source>
        <dbReference type="SAM" id="MobiDB-lite"/>
    </source>
</evidence>
<proteinExistence type="predicted"/>
<keyword evidence="3" id="KW-1185">Reference proteome</keyword>